<proteinExistence type="predicted"/>
<evidence type="ECO:0000313" key="1">
    <source>
        <dbReference type="EMBL" id="KZL35677.1"/>
    </source>
</evidence>
<reference evidence="1 2" key="1">
    <citation type="submission" date="2015-02" db="EMBL/GenBank/DDBJ databases">
        <title>Draft genome sequence of Lactobacillus collinoides CUPV2371 isolated from a natural cider, the first genome sequence of a strain of this species.</title>
        <authorList>
            <person name="Puertas A.I."/>
            <person name="Spano G."/>
            <person name="Capozzi V."/>
            <person name="Lamontanara A."/>
            <person name="Orru L."/>
            <person name="Duenas M.T."/>
        </authorList>
    </citation>
    <scope>NUCLEOTIDE SEQUENCE [LARGE SCALE GENOMIC DNA]</scope>
    <source>
        <strain evidence="1 2">237</strain>
    </source>
</reference>
<organism evidence="1 2">
    <name type="scientific">Secundilactobacillus collinoides</name>
    <name type="common">Lactobacillus collinoides</name>
    <dbReference type="NCBI Taxonomy" id="33960"/>
    <lineage>
        <taxon>Bacteria</taxon>
        <taxon>Bacillati</taxon>
        <taxon>Bacillota</taxon>
        <taxon>Bacilli</taxon>
        <taxon>Lactobacillales</taxon>
        <taxon>Lactobacillaceae</taxon>
        <taxon>Secundilactobacillus</taxon>
    </lineage>
</organism>
<evidence type="ECO:0000313" key="2">
    <source>
        <dbReference type="Proteomes" id="UP000076480"/>
    </source>
</evidence>
<name>A0A166FQL5_SECCO</name>
<comment type="caution">
    <text evidence="1">The sequence shown here is derived from an EMBL/GenBank/DDBJ whole genome shotgun (WGS) entry which is preliminary data.</text>
</comment>
<keyword evidence="2" id="KW-1185">Reference proteome</keyword>
<accession>A0A166FQL5</accession>
<dbReference type="AlphaFoldDB" id="A0A166FQL5"/>
<protein>
    <submittedName>
        <fullName evidence="1">Uncharacterized protein</fullName>
    </submittedName>
</protein>
<dbReference type="Proteomes" id="UP000076480">
    <property type="component" value="Unassembled WGS sequence"/>
</dbReference>
<sequence>MVSEWQHSDQFLYLKNIHLLMKFVNRSNIMASIAQILANQFIMVGKTGLSEEEKTRRKPKGK</sequence>
<gene>
    <name evidence="1" type="ORF">TY91_15910</name>
</gene>
<dbReference type="EMBL" id="JYDC01000117">
    <property type="protein sequence ID" value="KZL35677.1"/>
    <property type="molecule type" value="Genomic_DNA"/>
</dbReference>